<dbReference type="Proteomes" id="UP001054945">
    <property type="component" value="Unassembled WGS sequence"/>
</dbReference>
<proteinExistence type="predicted"/>
<accession>A0AAV4RXX3</accession>
<dbReference type="EMBL" id="BPLR01008786">
    <property type="protein sequence ID" value="GIY27188.1"/>
    <property type="molecule type" value="Genomic_DNA"/>
</dbReference>
<dbReference type="AlphaFoldDB" id="A0AAV4RXX3"/>
<gene>
    <name evidence="1" type="ORF">CEXT_184201</name>
</gene>
<keyword evidence="2" id="KW-1185">Reference proteome</keyword>
<protein>
    <submittedName>
        <fullName evidence="1">Uncharacterized protein</fullName>
    </submittedName>
</protein>
<name>A0AAV4RXX3_CAEEX</name>
<evidence type="ECO:0000313" key="1">
    <source>
        <dbReference type="EMBL" id="GIY27188.1"/>
    </source>
</evidence>
<comment type="caution">
    <text evidence="1">The sequence shown here is derived from an EMBL/GenBank/DDBJ whole genome shotgun (WGS) entry which is preliminary data.</text>
</comment>
<organism evidence="1 2">
    <name type="scientific">Caerostris extrusa</name>
    <name type="common">Bark spider</name>
    <name type="synonym">Caerostris bankana</name>
    <dbReference type="NCBI Taxonomy" id="172846"/>
    <lineage>
        <taxon>Eukaryota</taxon>
        <taxon>Metazoa</taxon>
        <taxon>Ecdysozoa</taxon>
        <taxon>Arthropoda</taxon>
        <taxon>Chelicerata</taxon>
        <taxon>Arachnida</taxon>
        <taxon>Araneae</taxon>
        <taxon>Araneomorphae</taxon>
        <taxon>Entelegynae</taxon>
        <taxon>Araneoidea</taxon>
        <taxon>Araneidae</taxon>
        <taxon>Caerostris</taxon>
    </lineage>
</organism>
<evidence type="ECO:0000313" key="2">
    <source>
        <dbReference type="Proteomes" id="UP001054945"/>
    </source>
</evidence>
<reference evidence="1 2" key="1">
    <citation type="submission" date="2021-06" db="EMBL/GenBank/DDBJ databases">
        <title>Caerostris extrusa draft genome.</title>
        <authorList>
            <person name="Kono N."/>
            <person name="Arakawa K."/>
        </authorList>
    </citation>
    <scope>NUCLEOTIDE SEQUENCE [LARGE SCALE GENOMIC DNA]</scope>
</reference>
<sequence>MSLHPLLFFHPPYQLKKAVETEEGGRENVFFSPPLPKSTCEGMPGLTDEKQNSQPRNARIFGQFSRQMGVGSAFSHANPYLGEVRHKSNSDCLKKNK</sequence>